<comment type="similarity">
    <text evidence="3 15">Belongs to the peptidase S11 family.</text>
</comment>
<evidence type="ECO:0000256" key="14">
    <source>
        <dbReference type="PIRSR" id="PIRSR618044-2"/>
    </source>
</evidence>
<keyword evidence="5 17" id="KW-0121">Carboxypeptidase</keyword>
<keyword evidence="6" id="KW-0645">Protease</keyword>
<dbReference type="Pfam" id="PF00768">
    <property type="entry name" value="Peptidase_S11"/>
    <property type="match status" value="1"/>
</dbReference>
<dbReference type="PANTHER" id="PTHR21581">
    <property type="entry name" value="D-ALANYL-D-ALANINE CARBOXYPEPTIDASE"/>
    <property type="match status" value="1"/>
</dbReference>
<dbReference type="InterPro" id="IPR001967">
    <property type="entry name" value="Peptidase_S11_N"/>
</dbReference>
<evidence type="ECO:0000313" key="17">
    <source>
        <dbReference type="EMBL" id="MBO8434899.1"/>
    </source>
</evidence>
<evidence type="ECO:0000256" key="11">
    <source>
        <dbReference type="ARBA" id="ARBA00023316"/>
    </source>
</evidence>
<feature type="binding site" evidence="14">
    <location>
        <position position="217"/>
    </location>
    <ligand>
        <name>substrate</name>
    </ligand>
</feature>
<proteinExistence type="inferred from homology"/>
<dbReference type="PANTHER" id="PTHR21581:SF6">
    <property type="entry name" value="TRAFFICKING PROTEIN PARTICLE COMPLEX SUBUNIT 12"/>
    <property type="match status" value="1"/>
</dbReference>
<evidence type="ECO:0000256" key="15">
    <source>
        <dbReference type="RuleBase" id="RU004016"/>
    </source>
</evidence>
<keyword evidence="10" id="KW-0573">Peptidoglycan synthesis</keyword>
<dbReference type="SUPFAM" id="SSF69189">
    <property type="entry name" value="Penicillin-binding protein associated domain"/>
    <property type="match status" value="1"/>
</dbReference>
<evidence type="ECO:0000256" key="10">
    <source>
        <dbReference type="ARBA" id="ARBA00022984"/>
    </source>
</evidence>
<dbReference type="InterPro" id="IPR037167">
    <property type="entry name" value="Peptidase_S11_C_sf"/>
</dbReference>
<dbReference type="GO" id="GO:0009252">
    <property type="term" value="P:peptidoglycan biosynthetic process"/>
    <property type="evidence" value="ECO:0007669"/>
    <property type="project" value="UniProtKB-KW"/>
</dbReference>
<dbReference type="Pfam" id="PF07943">
    <property type="entry name" value="PBP5_C"/>
    <property type="match status" value="1"/>
</dbReference>
<dbReference type="GO" id="GO:0008360">
    <property type="term" value="P:regulation of cell shape"/>
    <property type="evidence" value="ECO:0007669"/>
    <property type="project" value="UniProtKB-KW"/>
</dbReference>
<comment type="catalytic activity">
    <reaction evidence="12">
        <text>Preferential cleavage: (Ac)2-L-Lys-D-Ala-|-D-Ala. Also transpeptidation of peptidyl-alanyl moieties that are N-acyl substituents of D-alanine.</text>
        <dbReference type="EC" id="3.4.16.4"/>
    </reaction>
</comment>
<dbReference type="InterPro" id="IPR012907">
    <property type="entry name" value="Peptidase_S11_C"/>
</dbReference>
<dbReference type="GO" id="GO:0009002">
    <property type="term" value="F:serine-type D-Ala-D-Ala carboxypeptidase activity"/>
    <property type="evidence" value="ECO:0007669"/>
    <property type="project" value="UniProtKB-EC"/>
</dbReference>
<comment type="function">
    <text evidence="1">Removes C-terminal D-alanyl residues from sugar-peptide cell wall precursors.</text>
</comment>
<keyword evidence="7" id="KW-0732">Signal</keyword>
<evidence type="ECO:0000256" key="2">
    <source>
        <dbReference type="ARBA" id="ARBA00004752"/>
    </source>
</evidence>
<dbReference type="EMBL" id="JADIMX010000117">
    <property type="protein sequence ID" value="MBO8434899.1"/>
    <property type="molecule type" value="Genomic_DNA"/>
</dbReference>
<dbReference type="GO" id="GO:0071555">
    <property type="term" value="P:cell wall organization"/>
    <property type="evidence" value="ECO:0007669"/>
    <property type="project" value="UniProtKB-KW"/>
</dbReference>
<dbReference type="InterPro" id="IPR015956">
    <property type="entry name" value="Peniciliin-bd_prot_C_sf"/>
</dbReference>
<feature type="active site" description="Proton acceptor" evidence="13">
    <location>
        <position position="50"/>
    </location>
</feature>
<evidence type="ECO:0000256" key="3">
    <source>
        <dbReference type="ARBA" id="ARBA00007164"/>
    </source>
</evidence>
<evidence type="ECO:0000256" key="13">
    <source>
        <dbReference type="PIRSR" id="PIRSR618044-1"/>
    </source>
</evidence>
<sequence>MFLNTVFVLADESTDLGLTSKSYILMEESTGEVLIESNSNEKLPPASVTKVMTLLLIFEAIDSGKISYDDMVTVSSHAASMGGSQVFLEEGETQTVKDMIKCISIASANDASVAMAEHIGGSEEGFVQMMNNRAKELGMNDTNFVNACGLDVDGHVTSAKDIAIMSRELMKNFPEIKEYTTTWQDTIIHKTRKGESEFGLTNTNKLIKQYSKATGLKTGSTSKALYCLSGTAENENIKLIAVVMGAPDPKTRFNEVVKLFDYGFANYGIENAGKKGDVVAEIPVYKGSERTITGKTSEDVNILVKKGEGAKIETKTELLPSVTAPVLEGDKLGEIIYIADGKEKARCDILAVKSIEKIKLGQMMERLISIWCK</sequence>
<keyword evidence="8" id="KW-0378">Hydrolase</keyword>
<feature type="active site" evidence="13">
    <location>
        <position position="107"/>
    </location>
</feature>
<feature type="active site" description="Acyl-ester intermediate" evidence="13">
    <location>
        <position position="47"/>
    </location>
</feature>
<name>A0A9D9H3T3_9FIRM</name>
<reference evidence="17" key="2">
    <citation type="journal article" date="2021" name="PeerJ">
        <title>Extensive microbial diversity within the chicken gut microbiome revealed by metagenomics and culture.</title>
        <authorList>
            <person name="Gilroy R."/>
            <person name="Ravi A."/>
            <person name="Getino M."/>
            <person name="Pursley I."/>
            <person name="Horton D.L."/>
            <person name="Alikhan N.F."/>
            <person name="Baker D."/>
            <person name="Gharbi K."/>
            <person name="Hall N."/>
            <person name="Watson M."/>
            <person name="Adriaenssens E.M."/>
            <person name="Foster-Nyarko E."/>
            <person name="Jarju S."/>
            <person name="Secka A."/>
            <person name="Antonio M."/>
            <person name="Oren A."/>
            <person name="Chaudhuri R.R."/>
            <person name="La Ragione R."/>
            <person name="Hildebrand F."/>
            <person name="Pallen M.J."/>
        </authorList>
    </citation>
    <scope>NUCLEOTIDE SEQUENCE</scope>
    <source>
        <strain evidence="17">F6-4510</strain>
    </source>
</reference>
<evidence type="ECO:0000256" key="5">
    <source>
        <dbReference type="ARBA" id="ARBA00022645"/>
    </source>
</evidence>
<dbReference type="Proteomes" id="UP000823611">
    <property type="component" value="Unassembled WGS sequence"/>
</dbReference>
<comment type="pathway">
    <text evidence="2">Cell wall biogenesis; peptidoglycan biosynthesis.</text>
</comment>
<keyword evidence="11" id="KW-0961">Cell wall biogenesis/degradation</keyword>
<dbReference type="InterPro" id="IPR018044">
    <property type="entry name" value="Peptidase_S11"/>
</dbReference>
<evidence type="ECO:0000256" key="12">
    <source>
        <dbReference type="ARBA" id="ARBA00034000"/>
    </source>
</evidence>
<reference evidence="17" key="1">
    <citation type="submission" date="2020-10" db="EMBL/GenBank/DDBJ databases">
        <authorList>
            <person name="Gilroy R."/>
        </authorList>
    </citation>
    <scope>NUCLEOTIDE SEQUENCE</scope>
    <source>
        <strain evidence="17">F6-4510</strain>
    </source>
</reference>
<dbReference type="AlphaFoldDB" id="A0A9D9H3T3"/>
<evidence type="ECO:0000256" key="6">
    <source>
        <dbReference type="ARBA" id="ARBA00022670"/>
    </source>
</evidence>
<dbReference type="SUPFAM" id="SSF56601">
    <property type="entry name" value="beta-lactamase/transpeptidase-like"/>
    <property type="match status" value="1"/>
</dbReference>
<evidence type="ECO:0000259" key="16">
    <source>
        <dbReference type="SMART" id="SM00936"/>
    </source>
</evidence>
<dbReference type="GO" id="GO:0006508">
    <property type="term" value="P:proteolysis"/>
    <property type="evidence" value="ECO:0007669"/>
    <property type="project" value="UniProtKB-KW"/>
</dbReference>
<dbReference type="PRINTS" id="PR00725">
    <property type="entry name" value="DADACBPTASE1"/>
</dbReference>
<gene>
    <name evidence="17" type="ORF">IAC55_06230</name>
</gene>
<accession>A0A9D9H3T3</accession>
<evidence type="ECO:0000256" key="8">
    <source>
        <dbReference type="ARBA" id="ARBA00022801"/>
    </source>
</evidence>
<keyword evidence="9" id="KW-0133">Cell shape</keyword>
<organism evidence="17 18">
    <name type="scientific">Candidatus Fimicola merdigallinarum</name>
    <dbReference type="NCBI Taxonomy" id="2840819"/>
    <lineage>
        <taxon>Bacteria</taxon>
        <taxon>Bacillati</taxon>
        <taxon>Bacillota</taxon>
        <taxon>Clostridia</taxon>
        <taxon>Lachnospirales</taxon>
        <taxon>Lachnospiraceae</taxon>
        <taxon>Lachnospiraceae incertae sedis</taxon>
        <taxon>Candidatus Fimicola</taxon>
    </lineage>
</organism>
<dbReference type="InterPro" id="IPR012338">
    <property type="entry name" value="Beta-lactam/transpept-like"/>
</dbReference>
<dbReference type="Gene3D" id="2.60.410.10">
    <property type="entry name" value="D-Ala-D-Ala carboxypeptidase, C-terminal domain"/>
    <property type="match status" value="1"/>
</dbReference>
<evidence type="ECO:0000256" key="1">
    <source>
        <dbReference type="ARBA" id="ARBA00003217"/>
    </source>
</evidence>
<dbReference type="SMART" id="SM00936">
    <property type="entry name" value="PBP5_C"/>
    <property type="match status" value="1"/>
</dbReference>
<comment type="caution">
    <text evidence="17">The sequence shown here is derived from an EMBL/GenBank/DDBJ whole genome shotgun (WGS) entry which is preliminary data.</text>
</comment>
<evidence type="ECO:0000256" key="9">
    <source>
        <dbReference type="ARBA" id="ARBA00022960"/>
    </source>
</evidence>
<evidence type="ECO:0000256" key="4">
    <source>
        <dbReference type="ARBA" id="ARBA00012448"/>
    </source>
</evidence>
<protein>
    <recommendedName>
        <fullName evidence="4">serine-type D-Ala-D-Ala carboxypeptidase</fullName>
        <ecNumber evidence="4">3.4.16.4</ecNumber>
    </recommendedName>
</protein>
<feature type="domain" description="Peptidase S11 D-Ala-D-Ala carboxypeptidase A C-terminal" evidence="16">
    <location>
        <begin position="267"/>
        <end position="357"/>
    </location>
</feature>
<evidence type="ECO:0000256" key="7">
    <source>
        <dbReference type="ARBA" id="ARBA00022729"/>
    </source>
</evidence>
<evidence type="ECO:0000313" key="18">
    <source>
        <dbReference type="Proteomes" id="UP000823611"/>
    </source>
</evidence>
<dbReference type="EC" id="3.4.16.4" evidence="4"/>
<dbReference type="Gene3D" id="3.40.710.10">
    <property type="entry name" value="DD-peptidase/beta-lactamase superfamily"/>
    <property type="match status" value="1"/>
</dbReference>